<dbReference type="AlphaFoldDB" id="A0A6S7FR57"/>
<reference evidence="2" key="1">
    <citation type="submission" date="2020-04" db="EMBL/GenBank/DDBJ databases">
        <authorList>
            <person name="Alioto T."/>
            <person name="Alioto T."/>
            <person name="Gomez Garrido J."/>
        </authorList>
    </citation>
    <scope>NUCLEOTIDE SEQUENCE</scope>
    <source>
        <strain evidence="2">A484AB</strain>
    </source>
</reference>
<sequence length="284" mass="31143">MGINSSNISYIVMFGLPQSMLDLHQEAWRGGKCGLPTDVKICFYGQQVSYCDDGVRDFVNATGCLCVAAYSSFDAKTKTCFCPNKNLFLSQEDLPPVNSTDAVGLESITITVEEVCCLLSGLCTTKATGPDGISATLLRECATELAPSLTELFTMLLAHGKVPSEWKQANVVPVPKKDDPNFSKAFDSVSHPNLIQKLRDHGISGPLLKWFCDYLTSKKQHVVFNGVSPSFLEVTSGIPQCSVVGPLLFIIYVNETTHSKTPMFANNSQRYRQITLPDDEQLLQ</sequence>
<gene>
    <name evidence="2" type="ORF">PACLA_8A003803</name>
</gene>
<evidence type="ECO:0000313" key="2">
    <source>
        <dbReference type="EMBL" id="CAB3978469.1"/>
    </source>
</evidence>
<organism evidence="2 3">
    <name type="scientific">Paramuricea clavata</name>
    <name type="common">Red gorgonian</name>
    <name type="synonym">Violescent sea-whip</name>
    <dbReference type="NCBI Taxonomy" id="317549"/>
    <lineage>
        <taxon>Eukaryota</taxon>
        <taxon>Metazoa</taxon>
        <taxon>Cnidaria</taxon>
        <taxon>Anthozoa</taxon>
        <taxon>Octocorallia</taxon>
        <taxon>Malacalcyonacea</taxon>
        <taxon>Plexauridae</taxon>
        <taxon>Paramuricea</taxon>
    </lineage>
</organism>
<name>A0A6S7FR57_PARCT</name>
<accession>A0A6S7FR57</accession>
<dbReference type="OrthoDB" id="407509at2759"/>
<evidence type="ECO:0000259" key="1">
    <source>
        <dbReference type="Pfam" id="PF00078"/>
    </source>
</evidence>
<comment type="caution">
    <text evidence="2">The sequence shown here is derived from an EMBL/GenBank/DDBJ whole genome shotgun (WGS) entry which is preliminary data.</text>
</comment>
<dbReference type="PANTHER" id="PTHR19446">
    <property type="entry name" value="REVERSE TRANSCRIPTASES"/>
    <property type="match status" value="1"/>
</dbReference>
<dbReference type="Pfam" id="PF00078">
    <property type="entry name" value="RVT_1"/>
    <property type="match status" value="1"/>
</dbReference>
<proteinExistence type="predicted"/>
<dbReference type="Proteomes" id="UP001152795">
    <property type="component" value="Unassembled WGS sequence"/>
</dbReference>
<protein>
    <recommendedName>
        <fullName evidence="1">Reverse transcriptase domain-containing protein</fullName>
    </recommendedName>
</protein>
<dbReference type="InterPro" id="IPR000477">
    <property type="entry name" value="RT_dom"/>
</dbReference>
<evidence type="ECO:0000313" key="3">
    <source>
        <dbReference type="Proteomes" id="UP001152795"/>
    </source>
</evidence>
<feature type="domain" description="Reverse transcriptase" evidence="1">
    <location>
        <begin position="182"/>
        <end position="258"/>
    </location>
</feature>
<dbReference type="EMBL" id="CACRXK020000115">
    <property type="protein sequence ID" value="CAB3978469.1"/>
    <property type="molecule type" value="Genomic_DNA"/>
</dbReference>
<keyword evidence="3" id="KW-1185">Reference proteome</keyword>